<keyword evidence="4" id="KW-1185">Reference proteome</keyword>
<accession>A0A830H285</accession>
<dbReference type="Pfam" id="PF01399">
    <property type="entry name" value="PCI"/>
    <property type="match status" value="1"/>
</dbReference>
<evidence type="ECO:0000313" key="3">
    <source>
        <dbReference type="EMBL" id="GHP01246.1"/>
    </source>
</evidence>
<dbReference type="GO" id="GO:0003723">
    <property type="term" value="F:RNA binding"/>
    <property type="evidence" value="ECO:0007669"/>
    <property type="project" value="InterPro"/>
</dbReference>
<dbReference type="InterPro" id="IPR045114">
    <property type="entry name" value="Csn12-like"/>
</dbReference>
<dbReference type="AlphaFoldDB" id="A0A830H285"/>
<proteinExistence type="predicted"/>
<dbReference type="InterPro" id="IPR057985">
    <property type="entry name" value="TPR_PSMD3_N"/>
</dbReference>
<dbReference type="EMBL" id="BNJQ01000001">
    <property type="protein sequence ID" value="GHP01246.1"/>
    <property type="molecule type" value="Genomic_DNA"/>
</dbReference>
<dbReference type="InterPro" id="IPR036388">
    <property type="entry name" value="WH-like_DNA-bd_sf"/>
</dbReference>
<evidence type="ECO:0000259" key="1">
    <source>
        <dbReference type="Pfam" id="PF01399"/>
    </source>
</evidence>
<dbReference type="InterPro" id="IPR000717">
    <property type="entry name" value="PCI_dom"/>
</dbReference>
<dbReference type="GO" id="GO:0016973">
    <property type="term" value="P:poly(A)+ mRNA export from nucleus"/>
    <property type="evidence" value="ECO:0007669"/>
    <property type="project" value="TreeGrafter"/>
</dbReference>
<evidence type="ECO:0000313" key="4">
    <source>
        <dbReference type="Proteomes" id="UP000660262"/>
    </source>
</evidence>
<evidence type="ECO:0000259" key="2">
    <source>
        <dbReference type="Pfam" id="PF25573"/>
    </source>
</evidence>
<dbReference type="PANTHER" id="PTHR12732">
    <property type="entry name" value="UNCHARACTERIZED PROTEASOME COMPONENT REGION PCI-CONTAINING"/>
    <property type="match status" value="1"/>
</dbReference>
<dbReference type="SMART" id="SM00753">
    <property type="entry name" value="PAM"/>
    <property type="match status" value="1"/>
</dbReference>
<dbReference type="PANTHER" id="PTHR12732:SF0">
    <property type="entry name" value="PCI DOMAIN-CONTAINING PROTEIN 2"/>
    <property type="match status" value="1"/>
</dbReference>
<dbReference type="Pfam" id="PF25573">
    <property type="entry name" value="TPR_PSMD3_N"/>
    <property type="match status" value="1"/>
</dbReference>
<feature type="domain" description="PCI" evidence="1">
    <location>
        <begin position="308"/>
        <end position="396"/>
    </location>
</feature>
<dbReference type="OrthoDB" id="10252687at2759"/>
<dbReference type="GO" id="GO:0070390">
    <property type="term" value="C:transcription export complex 2"/>
    <property type="evidence" value="ECO:0007669"/>
    <property type="project" value="TreeGrafter"/>
</dbReference>
<comment type="caution">
    <text evidence="3">The sequence shown here is derived from an EMBL/GenBank/DDBJ whole genome shotgun (WGS) entry which is preliminary data.</text>
</comment>
<sequence length="405" mass="44918">MAFVRSCLRSLHGGDGVALASLLRLDDDALSSWAAAPALAPHAFSQAGEQASLFLAAHATAATLAASGAWPEAYDTFAAEGVQPFVRWFREQDDAGVAVPVMQQIATNLYDLASKAEKASGSMAAAAEDSRLSNAGMKLQSCFSEAFNPKKDKDKKMACLSIVIAMFRLYFSINTLHLTRNLVNSMSARNAPDFDSFPASQRATYRYYTGRLLVFEDRFAEAEEHLAYALRHAPRASHSAVALRNRRRVLAYLIPVRMLLGRMPSDELLRMHGMDNTFGPVKRACVTGDLRAFNDVMEATTVSHIQLGTFLLMERLRQFVLRTLLKRVHLVTQPTLPPTNFQLDLHQFQRALAMCASSDEDAPDIEEAECLVVTLIYRKAVKGYISHKLRKLVLSKKDAFPSQWS</sequence>
<organism evidence="3 4">
    <name type="scientific">Pycnococcus provasolii</name>
    <dbReference type="NCBI Taxonomy" id="41880"/>
    <lineage>
        <taxon>Eukaryota</taxon>
        <taxon>Viridiplantae</taxon>
        <taxon>Chlorophyta</taxon>
        <taxon>Pseudoscourfieldiophyceae</taxon>
        <taxon>Pseudoscourfieldiales</taxon>
        <taxon>Pycnococcaceae</taxon>
        <taxon>Pycnococcus</taxon>
    </lineage>
</organism>
<dbReference type="Proteomes" id="UP000660262">
    <property type="component" value="Unassembled WGS sequence"/>
</dbReference>
<protein>
    <recommendedName>
        <fullName evidence="5">PCI domain-containing protein</fullName>
    </recommendedName>
</protein>
<dbReference type="GO" id="GO:0003690">
    <property type="term" value="F:double-stranded DNA binding"/>
    <property type="evidence" value="ECO:0007669"/>
    <property type="project" value="InterPro"/>
</dbReference>
<dbReference type="Gene3D" id="1.10.10.10">
    <property type="entry name" value="Winged helix-like DNA-binding domain superfamily/Winged helix DNA-binding domain"/>
    <property type="match status" value="1"/>
</dbReference>
<feature type="domain" description="26S proteasome non-ATPase regulatory subunit 3 N-terminal TPR repeats" evidence="2">
    <location>
        <begin position="162"/>
        <end position="280"/>
    </location>
</feature>
<evidence type="ECO:0008006" key="5">
    <source>
        <dbReference type="Google" id="ProtNLM"/>
    </source>
</evidence>
<dbReference type="GO" id="GO:0006368">
    <property type="term" value="P:transcription elongation by RNA polymerase II"/>
    <property type="evidence" value="ECO:0007669"/>
    <property type="project" value="TreeGrafter"/>
</dbReference>
<name>A0A830H285_9CHLO</name>
<reference evidence="3" key="1">
    <citation type="submission" date="2020-10" db="EMBL/GenBank/DDBJ databases">
        <title>Unveiling of a novel bifunctional photoreceptor, Dualchrome1, isolated from a cosmopolitan green alga.</title>
        <authorList>
            <person name="Suzuki S."/>
            <person name="Kawachi M."/>
        </authorList>
    </citation>
    <scope>NUCLEOTIDE SEQUENCE</scope>
    <source>
        <strain evidence="3">NIES 2893</strain>
    </source>
</reference>
<gene>
    <name evidence="3" type="ORF">PPROV_000000200</name>
</gene>
<dbReference type="GO" id="GO:0000973">
    <property type="term" value="P:post-transcriptional tethering of RNA polymerase II gene DNA at nuclear periphery"/>
    <property type="evidence" value="ECO:0007669"/>
    <property type="project" value="TreeGrafter"/>
</dbReference>